<dbReference type="EMBL" id="SBLB01000001">
    <property type="protein sequence ID" value="RYC71322.1"/>
    <property type="molecule type" value="Genomic_DNA"/>
</dbReference>
<name>A0A4Q2UQR1_9BACT</name>
<dbReference type="SUPFAM" id="SSF52402">
    <property type="entry name" value="Adenine nucleotide alpha hydrolases-like"/>
    <property type="match status" value="1"/>
</dbReference>
<reference evidence="8 9" key="1">
    <citation type="submission" date="2019-01" db="EMBL/GenBank/DDBJ databases">
        <title>Spirosoma flava sp. nov., a propanil-degrading bacterium isolated from herbicide-contaminated soil.</title>
        <authorList>
            <person name="Zhang L."/>
            <person name="Jiang J.-D."/>
        </authorList>
    </citation>
    <scope>NUCLEOTIDE SEQUENCE [LARGE SCALE GENOMIC DNA]</scope>
    <source>
        <strain evidence="8 9">TY50</strain>
    </source>
</reference>
<evidence type="ECO:0000313" key="9">
    <source>
        <dbReference type="Proteomes" id="UP000290407"/>
    </source>
</evidence>
<dbReference type="Gene3D" id="3.40.50.620">
    <property type="entry name" value="HUPs"/>
    <property type="match status" value="2"/>
</dbReference>
<dbReference type="GO" id="GO:0004066">
    <property type="term" value="F:asparagine synthase (glutamine-hydrolyzing) activity"/>
    <property type="evidence" value="ECO:0007669"/>
    <property type="project" value="UniProtKB-EC"/>
</dbReference>
<dbReference type="SUPFAM" id="SSF56235">
    <property type="entry name" value="N-terminal nucleophile aminohydrolases (Ntn hydrolases)"/>
    <property type="match status" value="1"/>
</dbReference>
<evidence type="ECO:0000256" key="2">
    <source>
        <dbReference type="ARBA" id="ARBA00005752"/>
    </source>
</evidence>
<dbReference type="InterPro" id="IPR051786">
    <property type="entry name" value="ASN_synthetase/amidase"/>
</dbReference>
<dbReference type="PANTHER" id="PTHR43284">
    <property type="entry name" value="ASPARAGINE SYNTHETASE (GLUTAMINE-HYDROLYZING)"/>
    <property type="match status" value="1"/>
</dbReference>
<dbReference type="InterPro" id="IPR017932">
    <property type="entry name" value="GATase_2_dom"/>
</dbReference>
<evidence type="ECO:0000313" key="8">
    <source>
        <dbReference type="EMBL" id="RYC71322.1"/>
    </source>
</evidence>
<dbReference type="GO" id="GO:0006529">
    <property type="term" value="P:asparagine biosynthetic process"/>
    <property type="evidence" value="ECO:0007669"/>
    <property type="project" value="InterPro"/>
</dbReference>
<evidence type="ECO:0000259" key="7">
    <source>
        <dbReference type="PROSITE" id="PS51278"/>
    </source>
</evidence>
<gene>
    <name evidence="8" type="ORF">EQG79_04045</name>
</gene>
<dbReference type="Pfam" id="PF13537">
    <property type="entry name" value="GATase_7"/>
    <property type="match status" value="1"/>
</dbReference>
<proteinExistence type="inferred from homology"/>
<feature type="domain" description="Glutamine amidotransferase type-2" evidence="7">
    <location>
        <begin position="1"/>
        <end position="189"/>
    </location>
</feature>
<dbReference type="InterPro" id="IPR029055">
    <property type="entry name" value="Ntn_hydrolases_N"/>
</dbReference>
<dbReference type="InterPro" id="IPR006426">
    <property type="entry name" value="Asn_synth_AEB"/>
</dbReference>
<keyword evidence="4" id="KW-0547">Nucleotide-binding</keyword>
<dbReference type="PIRSF" id="PIRSF001589">
    <property type="entry name" value="Asn_synthetase_glu-h"/>
    <property type="match status" value="1"/>
</dbReference>
<dbReference type="InterPro" id="IPR014729">
    <property type="entry name" value="Rossmann-like_a/b/a_fold"/>
</dbReference>
<keyword evidence="5" id="KW-0067">ATP-binding</keyword>
<dbReference type="EC" id="6.3.5.4" evidence="3"/>
<sequence length="650" mass="72871">MGGIAGIIRFDGRPVELSDMAAIETLLVHRGTVNRYSHKQGTLFAFNSTLDVDINAGIYAVADAADGSQPGASNSLVDNYLQRGFSSFNQLNADFAIALWDDRRQTLVCARDLLGVKPLYYVHRPGSFCAFATEIKALLAIGEVIVKPNRHKYREYLTWATAYVPYSADTFYETIYSVLPGHYLQLTSSHSQVGAYWKPDLSRVSGLTEAADYATLFREDFTQAIDIRMGNKSHVGSHLSGGLDSSSVSCVAQHRLLAQDRPSLHTFTIDTGLASTDESTYVQAVVEKWKPVHHTVQPVPDVLTSILEINRLFDRPEQFILPSSFHLSVSVKARSVGCDSILTGHDGDSVITTGFDYLDQLIDQEDWEGVQQACRQRISQPGQNLTHVSPKWLSLSEREKFETYVLYTVGAEVVSRFKHRPFLTFLRTLVAQQQRFELSTASMMTYCIQRIRDKIVHRALIDSAFTPAFQRLSAPLPTSATEGLSACLSAENPVPLIQIINTTNVLCNEQLEHMGAYYGHQYTFPFFDKRVVEVGLATPAWVNFDQGRGRGLIRQGLQTVLPLAVSNRLTKANFVEYGNLTAQQLYQATREQIASPSHEIWDIIDRSVFNEILTIVCNGRIPIQKKTRYNWLLSRIIYLSLWLSALPKRS</sequence>
<keyword evidence="9" id="KW-1185">Reference proteome</keyword>
<evidence type="ECO:0000256" key="5">
    <source>
        <dbReference type="ARBA" id="ARBA00022840"/>
    </source>
</evidence>
<comment type="similarity">
    <text evidence="2">Belongs to the asparagine synthetase family.</text>
</comment>
<evidence type="ECO:0000256" key="4">
    <source>
        <dbReference type="ARBA" id="ARBA00022741"/>
    </source>
</evidence>
<comment type="catalytic activity">
    <reaction evidence="6">
        <text>L-aspartate + L-glutamine + ATP + H2O = L-asparagine + L-glutamate + AMP + diphosphate + H(+)</text>
        <dbReference type="Rhea" id="RHEA:12228"/>
        <dbReference type="ChEBI" id="CHEBI:15377"/>
        <dbReference type="ChEBI" id="CHEBI:15378"/>
        <dbReference type="ChEBI" id="CHEBI:29985"/>
        <dbReference type="ChEBI" id="CHEBI:29991"/>
        <dbReference type="ChEBI" id="CHEBI:30616"/>
        <dbReference type="ChEBI" id="CHEBI:33019"/>
        <dbReference type="ChEBI" id="CHEBI:58048"/>
        <dbReference type="ChEBI" id="CHEBI:58359"/>
        <dbReference type="ChEBI" id="CHEBI:456215"/>
        <dbReference type="EC" id="6.3.5.4"/>
    </reaction>
</comment>
<organism evidence="8 9">
    <name type="scientific">Spirosoma sordidisoli</name>
    <dbReference type="NCBI Taxonomy" id="2502893"/>
    <lineage>
        <taxon>Bacteria</taxon>
        <taxon>Pseudomonadati</taxon>
        <taxon>Bacteroidota</taxon>
        <taxon>Cytophagia</taxon>
        <taxon>Cytophagales</taxon>
        <taxon>Cytophagaceae</taxon>
        <taxon>Spirosoma</taxon>
    </lineage>
</organism>
<protein>
    <recommendedName>
        <fullName evidence="3">asparagine synthase (glutamine-hydrolyzing)</fullName>
        <ecNumber evidence="3">6.3.5.4</ecNumber>
    </recommendedName>
</protein>
<comment type="pathway">
    <text evidence="1">Amino-acid biosynthesis; L-asparagine biosynthesis; L-asparagine from L-aspartate (L-Gln route): step 1/1.</text>
</comment>
<dbReference type="InterPro" id="IPR001962">
    <property type="entry name" value="Asn_synthase"/>
</dbReference>
<evidence type="ECO:0000256" key="1">
    <source>
        <dbReference type="ARBA" id="ARBA00005187"/>
    </source>
</evidence>
<dbReference type="Pfam" id="PF00733">
    <property type="entry name" value="Asn_synthase"/>
    <property type="match status" value="1"/>
</dbReference>
<dbReference type="GO" id="GO:0005524">
    <property type="term" value="F:ATP binding"/>
    <property type="evidence" value="ECO:0007669"/>
    <property type="project" value="UniProtKB-KW"/>
</dbReference>
<dbReference type="AlphaFoldDB" id="A0A4Q2UQR1"/>
<dbReference type="Proteomes" id="UP000290407">
    <property type="component" value="Unassembled WGS sequence"/>
</dbReference>
<dbReference type="PROSITE" id="PS51278">
    <property type="entry name" value="GATASE_TYPE_2"/>
    <property type="match status" value="1"/>
</dbReference>
<evidence type="ECO:0000256" key="3">
    <source>
        <dbReference type="ARBA" id="ARBA00012737"/>
    </source>
</evidence>
<dbReference type="GO" id="GO:0005829">
    <property type="term" value="C:cytosol"/>
    <property type="evidence" value="ECO:0007669"/>
    <property type="project" value="TreeGrafter"/>
</dbReference>
<dbReference type="Gene3D" id="3.60.20.10">
    <property type="entry name" value="Glutamine Phosphoribosylpyrophosphate, subunit 1, domain 1"/>
    <property type="match status" value="1"/>
</dbReference>
<evidence type="ECO:0000256" key="6">
    <source>
        <dbReference type="ARBA" id="ARBA00048741"/>
    </source>
</evidence>
<dbReference type="PANTHER" id="PTHR43284:SF1">
    <property type="entry name" value="ASPARAGINE SYNTHETASE"/>
    <property type="match status" value="1"/>
</dbReference>
<accession>A0A4Q2UQR1</accession>
<comment type="caution">
    <text evidence="8">The sequence shown here is derived from an EMBL/GenBank/DDBJ whole genome shotgun (WGS) entry which is preliminary data.</text>
</comment>